<evidence type="ECO:0000256" key="2">
    <source>
        <dbReference type="ARBA" id="ARBA00022448"/>
    </source>
</evidence>
<evidence type="ECO:0000313" key="12">
    <source>
        <dbReference type="EMBL" id="SDB25858.1"/>
    </source>
</evidence>
<keyword evidence="8 9" id="KW-0472">Membrane</keyword>
<dbReference type="STRING" id="617002.SAMN05660653_01229"/>
<dbReference type="InterPro" id="IPR027417">
    <property type="entry name" value="P-loop_NTPase"/>
</dbReference>
<feature type="domain" description="ABC transporter" evidence="10">
    <location>
        <begin position="354"/>
        <end position="588"/>
    </location>
</feature>
<keyword evidence="2" id="KW-0813">Transport</keyword>
<dbReference type="OrthoDB" id="9760168at2"/>
<dbReference type="PROSITE" id="PS00211">
    <property type="entry name" value="ABC_TRANSPORTER_1"/>
    <property type="match status" value="1"/>
</dbReference>
<dbReference type="PROSITE" id="PS50929">
    <property type="entry name" value="ABC_TM1F"/>
    <property type="match status" value="1"/>
</dbReference>
<evidence type="ECO:0000256" key="6">
    <source>
        <dbReference type="ARBA" id="ARBA00022840"/>
    </source>
</evidence>
<dbReference type="SUPFAM" id="SSF90123">
    <property type="entry name" value="ABC transporter transmembrane region"/>
    <property type="match status" value="1"/>
</dbReference>
<dbReference type="SUPFAM" id="SSF52540">
    <property type="entry name" value="P-loop containing nucleoside triphosphate hydrolases"/>
    <property type="match status" value="1"/>
</dbReference>
<name>A0A1G6BZ52_9BACT</name>
<dbReference type="FunFam" id="3.40.50.300:FF:000221">
    <property type="entry name" value="Multidrug ABC transporter ATP-binding protein"/>
    <property type="match status" value="1"/>
</dbReference>
<dbReference type="GO" id="GO:0015421">
    <property type="term" value="F:ABC-type oligopeptide transporter activity"/>
    <property type="evidence" value="ECO:0007669"/>
    <property type="project" value="TreeGrafter"/>
</dbReference>
<dbReference type="InterPro" id="IPR036640">
    <property type="entry name" value="ABC1_TM_sf"/>
</dbReference>
<dbReference type="InterPro" id="IPR017871">
    <property type="entry name" value="ABC_transporter-like_CS"/>
</dbReference>
<proteinExistence type="predicted"/>
<organism evidence="12 13">
    <name type="scientific">Desulfonatronum thiosulfatophilum</name>
    <dbReference type="NCBI Taxonomy" id="617002"/>
    <lineage>
        <taxon>Bacteria</taxon>
        <taxon>Pseudomonadati</taxon>
        <taxon>Thermodesulfobacteriota</taxon>
        <taxon>Desulfovibrionia</taxon>
        <taxon>Desulfovibrionales</taxon>
        <taxon>Desulfonatronaceae</taxon>
        <taxon>Desulfonatronum</taxon>
    </lineage>
</organism>
<evidence type="ECO:0000256" key="7">
    <source>
        <dbReference type="ARBA" id="ARBA00022989"/>
    </source>
</evidence>
<accession>A0A1G6BZ52</accession>
<gene>
    <name evidence="12" type="ORF">SAMN05660653_01229</name>
</gene>
<dbReference type="InterPro" id="IPR039421">
    <property type="entry name" value="Type_1_exporter"/>
</dbReference>
<evidence type="ECO:0000259" key="11">
    <source>
        <dbReference type="PROSITE" id="PS50929"/>
    </source>
</evidence>
<evidence type="ECO:0000256" key="8">
    <source>
        <dbReference type="ARBA" id="ARBA00023136"/>
    </source>
</evidence>
<dbReference type="GO" id="GO:0016887">
    <property type="term" value="F:ATP hydrolysis activity"/>
    <property type="evidence" value="ECO:0007669"/>
    <property type="project" value="InterPro"/>
</dbReference>
<dbReference type="CDD" id="cd18565">
    <property type="entry name" value="ABC_6TM_exporter_like"/>
    <property type="match status" value="1"/>
</dbReference>
<dbReference type="PANTHER" id="PTHR43394">
    <property type="entry name" value="ATP-DEPENDENT PERMEASE MDL1, MITOCHONDRIAL"/>
    <property type="match status" value="1"/>
</dbReference>
<feature type="transmembrane region" description="Helical" evidence="9">
    <location>
        <begin position="72"/>
        <end position="93"/>
    </location>
</feature>
<feature type="transmembrane region" description="Helical" evidence="9">
    <location>
        <begin position="178"/>
        <end position="195"/>
    </location>
</feature>
<evidence type="ECO:0000259" key="10">
    <source>
        <dbReference type="PROSITE" id="PS50893"/>
    </source>
</evidence>
<protein>
    <submittedName>
        <fullName evidence="12">ATP-binding cassette, subfamily B</fullName>
    </submittedName>
</protein>
<keyword evidence="4 9" id="KW-0812">Transmembrane</keyword>
<dbReference type="Pfam" id="PF00664">
    <property type="entry name" value="ABC_membrane"/>
    <property type="match status" value="1"/>
</dbReference>
<dbReference type="EMBL" id="FMXO01000006">
    <property type="protein sequence ID" value="SDB25858.1"/>
    <property type="molecule type" value="Genomic_DNA"/>
</dbReference>
<reference evidence="12 13" key="1">
    <citation type="submission" date="2016-10" db="EMBL/GenBank/DDBJ databases">
        <authorList>
            <person name="de Groot N.N."/>
        </authorList>
    </citation>
    <scope>NUCLEOTIDE SEQUENCE [LARGE SCALE GENOMIC DNA]</scope>
    <source>
        <strain evidence="12 13">ASO4-2</strain>
    </source>
</reference>
<dbReference type="AlphaFoldDB" id="A0A1G6BZ52"/>
<keyword evidence="7 9" id="KW-1133">Transmembrane helix</keyword>
<evidence type="ECO:0000313" key="13">
    <source>
        <dbReference type="Proteomes" id="UP000198771"/>
    </source>
</evidence>
<dbReference type="Pfam" id="PF00005">
    <property type="entry name" value="ABC_tran"/>
    <property type="match status" value="1"/>
</dbReference>
<dbReference type="SMART" id="SM00382">
    <property type="entry name" value="AAA"/>
    <property type="match status" value="1"/>
</dbReference>
<dbReference type="RefSeq" id="WP_092118703.1">
    <property type="nucleotide sequence ID" value="NZ_FMXO01000006.1"/>
</dbReference>
<keyword evidence="6 12" id="KW-0067">ATP-binding</keyword>
<feature type="transmembrane region" description="Helical" evidence="9">
    <location>
        <begin position="40"/>
        <end position="60"/>
    </location>
</feature>
<feature type="transmembrane region" description="Helical" evidence="9">
    <location>
        <begin position="294"/>
        <end position="316"/>
    </location>
</feature>
<keyword evidence="3" id="KW-1003">Cell membrane</keyword>
<feature type="transmembrane region" description="Helical" evidence="9">
    <location>
        <begin position="155"/>
        <end position="172"/>
    </location>
</feature>
<dbReference type="PROSITE" id="PS50893">
    <property type="entry name" value="ABC_TRANSPORTER_2"/>
    <property type="match status" value="1"/>
</dbReference>
<dbReference type="Gene3D" id="3.40.50.300">
    <property type="entry name" value="P-loop containing nucleotide triphosphate hydrolases"/>
    <property type="match status" value="1"/>
</dbReference>
<dbReference type="InterPro" id="IPR003593">
    <property type="entry name" value="AAA+_ATPase"/>
</dbReference>
<dbReference type="GO" id="GO:0005524">
    <property type="term" value="F:ATP binding"/>
    <property type="evidence" value="ECO:0007669"/>
    <property type="project" value="UniProtKB-KW"/>
</dbReference>
<feature type="domain" description="ABC transmembrane type-1" evidence="11">
    <location>
        <begin position="35"/>
        <end position="320"/>
    </location>
</feature>
<feature type="transmembrane region" description="Helical" evidence="9">
    <location>
        <begin position="263"/>
        <end position="282"/>
    </location>
</feature>
<evidence type="ECO:0000256" key="4">
    <source>
        <dbReference type="ARBA" id="ARBA00022692"/>
    </source>
</evidence>
<keyword evidence="13" id="KW-1185">Reference proteome</keyword>
<dbReference type="InterPro" id="IPR011527">
    <property type="entry name" value="ABC1_TM_dom"/>
</dbReference>
<dbReference type="InterPro" id="IPR003439">
    <property type="entry name" value="ABC_transporter-like_ATP-bd"/>
</dbReference>
<dbReference type="PANTHER" id="PTHR43394:SF1">
    <property type="entry name" value="ATP-BINDING CASSETTE SUB-FAMILY B MEMBER 10, MITOCHONDRIAL"/>
    <property type="match status" value="1"/>
</dbReference>
<evidence type="ECO:0000256" key="5">
    <source>
        <dbReference type="ARBA" id="ARBA00022741"/>
    </source>
</evidence>
<evidence type="ECO:0000256" key="9">
    <source>
        <dbReference type="SAM" id="Phobius"/>
    </source>
</evidence>
<sequence>MRVQDQEHDQSSSLGTYLWKIFPFVAPYKARIGTGLALNAMARLFDLLPMVIIGLVVDAITRQGVVGVDTDVLIWFGLAILGTYLGLAVFQSLSDYCLDSMAQLVRHDLRLAIYGHMQRLDAGFFEERQTGDLLAVASNDVDNLENFFSDVTTSMVRLVITFVGVYGFLFWLDWRLALLLLAPLPFAVIAVRFFATRVQPQYRKARQAVGEINSVLENNIRGIGVIQAFTAEQEQLGLVSRRSKEYVDAAITAAKERAKFIPLIYMVAGVAFALLITVGAGMTATESGPSLGNFTTFILFAVRLVLPLFVFGMLINQIQRSEASARRISQFLSTQPRVMDSPDAPGLDAEPTSIAFHEVGFEYLPGKPVLRAVNFQLNQGHVLGIVGPTGAGKSTLVKLLLRYYDPRSGEVMVNGRSLSTLRLQSFRRHVGYVSQEAFLFFGTVAENIRLGSPNADLAAVRHAAHIAGADEFIEQLPQGYETLIGERGMKISGGQRQRISLARAVLRDPALIVLDEATSAVDTRTEELIQANLQRFKQGRMTVAVAHRLSTIRHCDEILVLVEGTIAERGTHESLLEEGGVYAGLWRVQSGEMDNKGN</sequence>
<keyword evidence="5" id="KW-0547">Nucleotide-binding</keyword>
<comment type="subcellular location">
    <subcellularLocation>
        <location evidence="1">Cell membrane</location>
        <topology evidence="1">Multi-pass membrane protein</topology>
    </subcellularLocation>
</comment>
<dbReference type="Gene3D" id="1.20.1560.10">
    <property type="entry name" value="ABC transporter type 1, transmembrane domain"/>
    <property type="match status" value="1"/>
</dbReference>
<evidence type="ECO:0000256" key="3">
    <source>
        <dbReference type="ARBA" id="ARBA00022475"/>
    </source>
</evidence>
<dbReference type="GO" id="GO:0005886">
    <property type="term" value="C:plasma membrane"/>
    <property type="evidence" value="ECO:0007669"/>
    <property type="project" value="UniProtKB-SubCell"/>
</dbReference>
<dbReference type="Proteomes" id="UP000198771">
    <property type="component" value="Unassembled WGS sequence"/>
</dbReference>
<evidence type="ECO:0000256" key="1">
    <source>
        <dbReference type="ARBA" id="ARBA00004651"/>
    </source>
</evidence>